<name>A0AAV7Z262_9EUKA</name>
<dbReference type="Pfam" id="PF03184">
    <property type="entry name" value="DDE_1"/>
    <property type="match status" value="1"/>
</dbReference>
<feature type="domain" description="DDE-1" evidence="1">
    <location>
        <begin position="226"/>
        <end position="369"/>
    </location>
</feature>
<evidence type="ECO:0000313" key="3">
    <source>
        <dbReference type="Proteomes" id="UP001146793"/>
    </source>
</evidence>
<dbReference type="PANTHER" id="PTHR19303:SF57">
    <property type="entry name" value="HTH CENPB-TYPE DOMAIN-CONTAINING PROTEIN"/>
    <property type="match status" value="1"/>
</dbReference>
<gene>
    <name evidence="2" type="ORF">M0812_18204</name>
</gene>
<proteinExistence type="predicted"/>
<dbReference type="InterPro" id="IPR004875">
    <property type="entry name" value="DDE_SF_endonuclease_dom"/>
</dbReference>
<accession>A0AAV7Z262</accession>
<dbReference type="InterPro" id="IPR050863">
    <property type="entry name" value="CenT-Element_Derived"/>
</dbReference>
<evidence type="ECO:0000259" key="1">
    <source>
        <dbReference type="Pfam" id="PF03184"/>
    </source>
</evidence>
<dbReference type="InterPro" id="IPR036397">
    <property type="entry name" value="RNaseH_sf"/>
</dbReference>
<dbReference type="GO" id="GO:0005634">
    <property type="term" value="C:nucleus"/>
    <property type="evidence" value="ECO:0007669"/>
    <property type="project" value="TreeGrafter"/>
</dbReference>
<dbReference type="AlphaFoldDB" id="A0AAV7Z262"/>
<dbReference type="Gene3D" id="3.30.420.10">
    <property type="entry name" value="Ribonuclease H-like superfamily/Ribonuclease H"/>
    <property type="match status" value="1"/>
</dbReference>
<organism evidence="2 3">
    <name type="scientific">Anaeramoeba flamelloides</name>
    <dbReference type="NCBI Taxonomy" id="1746091"/>
    <lineage>
        <taxon>Eukaryota</taxon>
        <taxon>Metamonada</taxon>
        <taxon>Anaeramoebidae</taxon>
        <taxon>Anaeramoeba</taxon>
    </lineage>
</organism>
<dbReference type="EMBL" id="JANTQA010000036">
    <property type="protein sequence ID" value="KAJ3436152.1"/>
    <property type="molecule type" value="Genomic_DNA"/>
</dbReference>
<protein>
    <submittedName>
        <fullName evidence="2">Protein derived from transposon</fullName>
    </submittedName>
</protein>
<reference evidence="2" key="1">
    <citation type="submission" date="2022-08" db="EMBL/GenBank/DDBJ databases">
        <title>Novel sulphate-reducing endosymbionts in the free-living metamonad Anaeramoeba.</title>
        <authorList>
            <person name="Jerlstrom-Hultqvist J."/>
            <person name="Cepicka I."/>
            <person name="Gallot-Lavallee L."/>
            <person name="Salas-Leiva D."/>
            <person name="Curtis B.A."/>
            <person name="Zahonova K."/>
            <person name="Pipaliya S."/>
            <person name="Dacks J."/>
            <person name="Roger A.J."/>
        </authorList>
    </citation>
    <scope>NUCLEOTIDE SEQUENCE</scope>
    <source>
        <strain evidence="2">Busselton2</strain>
    </source>
</reference>
<dbReference type="GO" id="GO:0003677">
    <property type="term" value="F:DNA binding"/>
    <property type="evidence" value="ECO:0007669"/>
    <property type="project" value="TreeGrafter"/>
</dbReference>
<dbReference type="Proteomes" id="UP001146793">
    <property type="component" value="Unassembled WGS sequence"/>
</dbReference>
<comment type="caution">
    <text evidence="2">The sequence shown here is derived from an EMBL/GenBank/DDBJ whole genome shotgun (WGS) entry which is preliminary data.</text>
</comment>
<evidence type="ECO:0000313" key="2">
    <source>
        <dbReference type="EMBL" id="KAJ3436152.1"/>
    </source>
</evidence>
<sequence>MNSIIIKRLLGLTSVRECKTKIEKAVEILKIINDYEISCISQRSLAFFFNISRSTLNRQFNLLLQNKPIRKRGRPRKLNGELDKKLKNWVEEKIKSKKAPIKKEVKTQANVLIREENLLKGSDLKEIETIQWTYNWVKRVGLNFSKSCEVAKKKLKIDPQELKKYFSNLKKLILEKNYKMGMVFNMDETAVFNNTKFQKLNVVSSPEIKKTIRDIPQSDFHITAAVTICNDGTSLPTYVLDKRKSVDRELVSNFSLTKLNFVFSQTGFMNKILFRKYLNSIFIPNVELRRKFLGKNEPALLIIGGSKTHQDYKSMQTCQKKNIQILNLPANSTHILQPLDVVVFKGFKTYLKQQLFQKSYIEFISTIQDGLQISLTKQKILNSFKFTFISPYKPLNEIGKLDEYTDEIVFEKPKKKTSS</sequence>
<dbReference type="PANTHER" id="PTHR19303">
    <property type="entry name" value="TRANSPOSON"/>
    <property type="match status" value="1"/>
</dbReference>